<reference evidence="2 3" key="1">
    <citation type="journal article" date="2010" name="Virol. J.">
        <title>Genomes of the T4-related bacteriophages as windows on microbial genome evolution.</title>
        <authorList>
            <person name="Petrov V.M."/>
            <person name="Ratnayaka S."/>
            <person name="Nolan J.M."/>
            <person name="Miller E.S."/>
            <person name="Karam J.D."/>
        </authorList>
    </citation>
    <scope>NUCLEOTIDE SEQUENCE [LARGE SCALE GENOMIC DNA]</scope>
</reference>
<accession>E5DQG2</accession>
<evidence type="ECO:0000259" key="1">
    <source>
        <dbReference type="Pfam" id="PF26098"/>
    </source>
</evidence>
<protein>
    <submittedName>
        <fullName evidence="2">Inh inhibitor of prohead protease gp21</fullName>
    </submittedName>
</protein>
<dbReference type="GO" id="GO:0008233">
    <property type="term" value="F:peptidase activity"/>
    <property type="evidence" value="ECO:0007669"/>
    <property type="project" value="UniProtKB-KW"/>
</dbReference>
<dbReference type="GO" id="GO:0006508">
    <property type="term" value="P:proteolysis"/>
    <property type="evidence" value="ECO:0007669"/>
    <property type="project" value="UniProtKB-KW"/>
</dbReference>
<organism evidence="2 3">
    <name type="scientific">Aeromonas phage PX29</name>
    <dbReference type="NCBI Taxonomy" id="926067"/>
    <lineage>
        <taxon>Viruses</taxon>
        <taxon>Duplodnaviria</taxon>
        <taxon>Heunggongvirae</taxon>
        <taxon>Uroviricota</taxon>
        <taxon>Caudoviricetes</taxon>
        <taxon>Pantevenvirales</taxon>
        <taxon>Straboviridae</taxon>
        <taxon>Angelvirus</taxon>
        <taxon>Angelvirus px29</taxon>
    </lineage>
</organism>
<keyword evidence="3" id="KW-1185">Reference proteome</keyword>
<evidence type="ECO:0000313" key="2">
    <source>
        <dbReference type="EMBL" id="ADQ52948.1"/>
    </source>
</evidence>
<dbReference type="GeneID" id="18560153"/>
<dbReference type="EMBL" id="GU396103">
    <property type="protein sequence ID" value="ADQ52948.1"/>
    <property type="molecule type" value="Genomic_DNA"/>
</dbReference>
<dbReference type="KEGG" id="vg:18560153"/>
<proteinExistence type="predicted"/>
<keyword evidence="2" id="KW-0378">Hydrolase</keyword>
<dbReference type="PIRSF" id="PIRSF012159">
    <property type="entry name" value="Inh_gp21_prd"/>
    <property type="match status" value="1"/>
</dbReference>
<dbReference type="InterPro" id="IPR059055">
    <property type="entry name" value="Inh_C"/>
</dbReference>
<evidence type="ECO:0000313" key="3">
    <source>
        <dbReference type="Proteomes" id="UP000008726"/>
    </source>
</evidence>
<dbReference type="Pfam" id="PF26098">
    <property type="entry name" value="Phage_Inh_C"/>
    <property type="match status" value="1"/>
</dbReference>
<feature type="domain" description="Inh C-terminal" evidence="1">
    <location>
        <begin position="172"/>
        <end position="229"/>
    </location>
</feature>
<dbReference type="Proteomes" id="UP000008726">
    <property type="component" value="Segment"/>
</dbReference>
<dbReference type="OrthoDB" id="8009at10239"/>
<keyword evidence="2" id="KW-0645">Protease</keyword>
<name>E5DQG2_9CAUD</name>
<dbReference type="InterPro" id="IPR016594">
    <property type="entry name" value="Inh_T4"/>
</dbReference>
<sequence length="233" mass="26297">MIDIEQIYKFKDELPAADAKAAIQKYCKEHGVKVPKTGISVKDQINLIMDKLDAMANGVSDVPSFGPPEIDEEIKVDVTPVTEVTECDGACPIDLGTDIEEVKPTGTYTVADFLKDQVIDVSTPKVNFTQMEAMGILKSIGNGDVPSSGHHIVHIGNDYRPKSELIGYGKDAYLNLPYWVLDWILEQPRDWKINVMNYTGHDKDFLIDMLYYIQVNGKVRVRESRNSEYHHFF</sequence>
<dbReference type="RefSeq" id="YP_009011658.1">
    <property type="nucleotide sequence ID" value="NC_023688.1"/>
</dbReference>
<gene>
    <name evidence="2" type="primary">inh</name>
    <name evidence="2" type="ORF">PX29p229</name>
</gene>